<dbReference type="AlphaFoldDB" id="A0AAD1RSC8"/>
<protein>
    <submittedName>
        <fullName evidence="1">Uncharacterized protein</fullName>
    </submittedName>
</protein>
<evidence type="ECO:0000313" key="2">
    <source>
        <dbReference type="Proteomes" id="UP001295444"/>
    </source>
</evidence>
<name>A0AAD1RSC8_PELCU</name>
<evidence type="ECO:0000313" key="1">
    <source>
        <dbReference type="EMBL" id="CAH2277644.1"/>
    </source>
</evidence>
<feature type="non-terminal residue" evidence="1">
    <location>
        <position position="1"/>
    </location>
</feature>
<keyword evidence="2" id="KW-1185">Reference proteome</keyword>
<accession>A0AAD1RSC8</accession>
<dbReference type="EMBL" id="OW240914">
    <property type="protein sequence ID" value="CAH2277644.1"/>
    <property type="molecule type" value="Genomic_DNA"/>
</dbReference>
<dbReference type="Proteomes" id="UP001295444">
    <property type="component" value="Chromosome 03"/>
</dbReference>
<sequence length="149" mass="17243">KQLNLQIEAATAKLKTFSSECLELNQFTEKNDLQQKVIEMKNELLWIQKSYDVERCQKWVKHARKVQKKTKDIIRQKIQDRFDTVVVPRSISITDLCLKMGINMQLTQGSGFVHACCKEVLTPDCRVVLQKTDTQEFIDDFSGSNSSMK</sequence>
<proteinExistence type="predicted"/>
<reference evidence="1" key="1">
    <citation type="submission" date="2022-03" db="EMBL/GenBank/DDBJ databases">
        <authorList>
            <person name="Alioto T."/>
            <person name="Alioto T."/>
            <person name="Gomez Garrido J."/>
        </authorList>
    </citation>
    <scope>NUCLEOTIDE SEQUENCE</scope>
</reference>
<feature type="non-terminal residue" evidence="1">
    <location>
        <position position="149"/>
    </location>
</feature>
<organism evidence="1 2">
    <name type="scientific">Pelobates cultripes</name>
    <name type="common">Western spadefoot toad</name>
    <dbReference type="NCBI Taxonomy" id="61616"/>
    <lineage>
        <taxon>Eukaryota</taxon>
        <taxon>Metazoa</taxon>
        <taxon>Chordata</taxon>
        <taxon>Craniata</taxon>
        <taxon>Vertebrata</taxon>
        <taxon>Euteleostomi</taxon>
        <taxon>Amphibia</taxon>
        <taxon>Batrachia</taxon>
        <taxon>Anura</taxon>
        <taxon>Pelobatoidea</taxon>
        <taxon>Pelobatidae</taxon>
        <taxon>Pelobates</taxon>
    </lineage>
</organism>
<gene>
    <name evidence="1" type="ORF">PECUL_23A030540</name>
</gene>